<feature type="region of interest" description="Disordered" evidence="8">
    <location>
        <begin position="1136"/>
        <end position="1158"/>
    </location>
</feature>
<evidence type="ECO:0000256" key="1">
    <source>
        <dbReference type="ARBA" id="ARBA00004123"/>
    </source>
</evidence>
<keyword evidence="7" id="KW-0539">Nucleus</keyword>
<feature type="compositionally biased region" description="Polar residues" evidence="8">
    <location>
        <begin position="415"/>
        <end position="434"/>
    </location>
</feature>
<dbReference type="Pfam" id="PF03941">
    <property type="entry name" value="INCENP_ARK-bind"/>
    <property type="match status" value="1"/>
</dbReference>
<feature type="region of interest" description="Disordered" evidence="8">
    <location>
        <begin position="459"/>
        <end position="613"/>
    </location>
</feature>
<reference evidence="10 11" key="1">
    <citation type="submission" date="2020-03" db="EMBL/GenBank/DDBJ databases">
        <title>Draft Genome Sequence of Cudoniella acicularis.</title>
        <authorList>
            <person name="Buettner E."/>
            <person name="Kellner H."/>
        </authorList>
    </citation>
    <scope>NUCLEOTIDE SEQUENCE [LARGE SCALE GENOMIC DNA]</scope>
    <source>
        <strain evidence="10 11">DSM 108380</strain>
    </source>
</reference>
<keyword evidence="4" id="KW-0963">Cytoplasm</keyword>
<evidence type="ECO:0000256" key="4">
    <source>
        <dbReference type="ARBA" id="ARBA00022490"/>
    </source>
</evidence>
<feature type="compositionally biased region" description="Polar residues" evidence="8">
    <location>
        <begin position="345"/>
        <end position="356"/>
    </location>
</feature>
<feature type="region of interest" description="Disordered" evidence="8">
    <location>
        <begin position="1188"/>
        <end position="1287"/>
    </location>
</feature>
<evidence type="ECO:0000259" key="9">
    <source>
        <dbReference type="Pfam" id="PF03941"/>
    </source>
</evidence>
<feature type="compositionally biased region" description="Basic and acidic residues" evidence="8">
    <location>
        <begin position="916"/>
        <end position="999"/>
    </location>
</feature>
<dbReference type="Proteomes" id="UP000566819">
    <property type="component" value="Unassembled WGS sequence"/>
</dbReference>
<keyword evidence="6" id="KW-0206">Cytoskeleton</keyword>
<feature type="region of interest" description="Disordered" evidence="8">
    <location>
        <begin position="748"/>
        <end position="1124"/>
    </location>
</feature>
<feature type="compositionally biased region" description="Polar residues" evidence="8">
    <location>
        <begin position="169"/>
        <end position="186"/>
    </location>
</feature>
<evidence type="ECO:0000313" key="11">
    <source>
        <dbReference type="Proteomes" id="UP000566819"/>
    </source>
</evidence>
<comment type="subcellular location">
    <subcellularLocation>
        <location evidence="2">Cytoplasm</location>
        <location evidence="2">Cytoskeleton</location>
        <location evidence="2">Spindle</location>
    </subcellularLocation>
    <subcellularLocation>
        <location evidence="1">Nucleus</location>
    </subcellularLocation>
</comment>
<feature type="compositionally biased region" description="Polar residues" evidence="8">
    <location>
        <begin position="252"/>
        <end position="274"/>
    </location>
</feature>
<dbReference type="PANTHER" id="PTHR13142">
    <property type="entry name" value="INNER CENTROMERE PROTEIN"/>
    <property type="match status" value="1"/>
</dbReference>
<keyword evidence="11" id="KW-1185">Reference proteome</keyword>
<feature type="compositionally biased region" description="Low complexity" evidence="8">
    <location>
        <begin position="1213"/>
        <end position="1223"/>
    </location>
</feature>
<evidence type="ECO:0000256" key="2">
    <source>
        <dbReference type="ARBA" id="ARBA00004186"/>
    </source>
</evidence>
<evidence type="ECO:0000256" key="3">
    <source>
        <dbReference type="ARBA" id="ARBA00010042"/>
    </source>
</evidence>
<name>A0A8H4RE28_9HELO</name>
<comment type="caution">
    <text evidence="10">The sequence shown here is derived from an EMBL/GenBank/DDBJ whole genome shotgun (WGS) entry which is preliminary data.</text>
</comment>
<feature type="compositionally biased region" description="Basic and acidic residues" evidence="8">
    <location>
        <begin position="695"/>
        <end position="727"/>
    </location>
</feature>
<feature type="compositionally biased region" description="Low complexity" evidence="8">
    <location>
        <begin position="1188"/>
        <end position="1203"/>
    </location>
</feature>
<feature type="compositionally biased region" description="Basic and acidic residues" evidence="8">
    <location>
        <begin position="542"/>
        <end position="553"/>
    </location>
</feature>
<feature type="compositionally biased region" description="Low complexity" evidence="8">
    <location>
        <begin position="898"/>
        <end position="915"/>
    </location>
</feature>
<dbReference type="GO" id="GO:0007059">
    <property type="term" value="P:chromosome segregation"/>
    <property type="evidence" value="ECO:0007669"/>
    <property type="project" value="UniProtKB-KW"/>
</dbReference>
<sequence length="1345" mass="148353">MATMRANSRLQVGSTPWITEERSSALQIAEAEAEEFAFSARNDIEWLNEHMAEIFSENNVNVAEIFKTPGKLRGKTPRTARKINPLESRLPLSDVFSATPRGAVSPFKQTHFERPAPTFQVAEDEPSSPEQPKEPEQQAPVEASPTRSPIHRKPVANHFDSGYFGSQLVHATQATEPAYTQPTQEFSPPKIGIEEPISVEDEAVQNRESEGSFQSAKEELSGNLPDEMEIDTGNINQAAELETSIKPLLESPLQSKTQPVSSPQKCSPQRSPEQSPKRSPERPRTEFQSPPRLPQPIEEVAPIVEDEPMDDVQSPSDGSSPIRPIVVRKSSLNFASLPAREPLTTKKSLGNRTSRTSHLEQARTSYYGRVTGGKSLGTSKQDGHDRDEDDMDVDTDENEAANEGPDSKIARLHNKTSTQRLQDQISMLGQSQSHARPASKSIAGTGLITSLNSQIMQVARPEDVIQKTKSPQRSSPQRKERPPPGAFPDDEEDSWIGPPTVAPTAPSIFSPRPQLPKSHSADVMEGVHAKDSIGGSQFNIPKRGDDQRQRSPIREPIIPERTTSTLGHFKSVSTSALRSPKKAGDSPGHKKGISVSNPNPSIHEESSNTPPKITIAKLQGGLFASSAAVSAEAKTSTLSPPSTRSAIAHAPSFEDVLSKSNGSLYPILDSESGFQHQPHHAPKSPPKASARKTRASTEREERRKEEEAREAREAKDAQKMADQLEKARLKVKEEARIYHQEQERVAAMQKEVNARKQEQQAKASQVEIPRATRSSPRKTKAQLEAEGIAAAAASADDVSSRDLEMTDSSTMPPPALPRPKSQIGRPGPKRPLRPAKETVSKPKPPTVIRVDTGSQRGHQYHPSNSTLAATLQESLSAPSGSSSQNTLRKKASTSSIQSKASTTSFKATATRALEAAARKKEQDELAAQRKREAKLEVERQRAAIKEEERRKEEQQRKQEAERQREIQRERERVASAADAKKAASRQAAEKRRQELEKAKQTPAPPPAARNLPEKALPPVPSQRSEFTQPKQSRIDQSTHRPQEDLGRPPNSVLHTTTKAPLKRPLQQDFTEEAARPGIQRDGPSHHEQHSKRRKTSEGFDDEDMTENHPKMTAPPIRQSSSRPKVNCVLKIRDFQADLRQENQPKSLFPSGYANAPSNNLQRSTIISQHNMNQSKPAHPMDMAQVSKAPISFASSSSQAKAQPYKTPARPVGKANAKSAAKSSPQYQNGENIDLPEIHTDSESEDSDAGDKPGFATLDWANSPALRDQLARQEPMDPAQIFGNPGPINMEEVFNKSKDKFTRFRDRTSSANWGGIDRLTEDEIRKDLEARDKLRRQGGWSYDSMV</sequence>
<feature type="compositionally biased region" description="Polar residues" evidence="8">
    <location>
        <begin position="1021"/>
        <end position="1031"/>
    </location>
</feature>
<feature type="compositionally biased region" description="Basic and acidic residues" evidence="8">
    <location>
        <begin position="519"/>
        <end position="531"/>
    </location>
</feature>
<dbReference type="OrthoDB" id="6123at2759"/>
<feature type="domain" description="Inner centromere protein ARK-binding" evidence="9">
    <location>
        <begin position="1236"/>
        <end position="1293"/>
    </location>
</feature>
<evidence type="ECO:0000256" key="8">
    <source>
        <dbReference type="SAM" id="MobiDB-lite"/>
    </source>
</evidence>
<protein>
    <recommendedName>
        <fullName evidence="9">Inner centromere protein ARK-binding domain-containing protein</fullName>
    </recommendedName>
</protein>
<feature type="compositionally biased region" description="Polar residues" evidence="8">
    <location>
        <begin position="633"/>
        <end position="645"/>
    </location>
</feature>
<feature type="compositionally biased region" description="Basic and acidic residues" evidence="8">
    <location>
        <begin position="204"/>
        <end position="220"/>
    </location>
</feature>
<evidence type="ECO:0000256" key="5">
    <source>
        <dbReference type="ARBA" id="ARBA00022829"/>
    </source>
</evidence>
<feature type="compositionally biased region" description="Basic and acidic residues" evidence="8">
    <location>
        <begin position="1032"/>
        <end position="1046"/>
    </location>
</feature>
<feature type="compositionally biased region" description="Polar residues" evidence="8">
    <location>
        <begin position="561"/>
        <end position="577"/>
    </location>
</feature>
<feature type="compositionally biased region" description="Acidic residues" evidence="8">
    <location>
        <begin position="387"/>
        <end position="400"/>
    </location>
</feature>
<feature type="compositionally biased region" description="Basic and acidic residues" evidence="8">
    <location>
        <begin position="275"/>
        <end position="285"/>
    </location>
</feature>
<feature type="region of interest" description="Disordered" evidence="8">
    <location>
        <begin position="658"/>
        <end position="727"/>
    </location>
</feature>
<evidence type="ECO:0000256" key="7">
    <source>
        <dbReference type="ARBA" id="ARBA00023242"/>
    </source>
</evidence>
<dbReference type="GO" id="GO:0005819">
    <property type="term" value="C:spindle"/>
    <property type="evidence" value="ECO:0007669"/>
    <property type="project" value="UniProtKB-SubCell"/>
</dbReference>
<accession>A0A8H4RE28</accession>
<feature type="compositionally biased region" description="Polar residues" evidence="8">
    <location>
        <begin position="852"/>
        <end position="897"/>
    </location>
</feature>
<evidence type="ECO:0000256" key="6">
    <source>
        <dbReference type="ARBA" id="ARBA00023212"/>
    </source>
</evidence>
<dbReference type="GO" id="GO:0005634">
    <property type="term" value="C:nucleus"/>
    <property type="evidence" value="ECO:0007669"/>
    <property type="project" value="UniProtKB-SubCell"/>
</dbReference>
<gene>
    <name evidence="10" type="ORF">G7Y89_g10965</name>
</gene>
<feature type="region of interest" description="Disordered" evidence="8">
    <location>
        <begin position="120"/>
        <end position="441"/>
    </location>
</feature>
<organism evidence="10 11">
    <name type="scientific">Cudoniella acicularis</name>
    <dbReference type="NCBI Taxonomy" id="354080"/>
    <lineage>
        <taxon>Eukaryota</taxon>
        <taxon>Fungi</taxon>
        <taxon>Dikarya</taxon>
        <taxon>Ascomycota</taxon>
        <taxon>Pezizomycotina</taxon>
        <taxon>Leotiomycetes</taxon>
        <taxon>Helotiales</taxon>
        <taxon>Tricladiaceae</taxon>
        <taxon>Cudoniella</taxon>
    </lineage>
</organism>
<comment type="similarity">
    <text evidence="3">Belongs to the INCENP family.</text>
</comment>
<feature type="region of interest" description="Disordered" evidence="8">
    <location>
        <begin position="626"/>
        <end position="646"/>
    </location>
</feature>
<evidence type="ECO:0000313" key="10">
    <source>
        <dbReference type="EMBL" id="KAF4627190.1"/>
    </source>
</evidence>
<proteinExistence type="inferred from homology"/>
<dbReference type="EMBL" id="JAAMPI010001012">
    <property type="protein sequence ID" value="KAF4627190.1"/>
    <property type="molecule type" value="Genomic_DNA"/>
</dbReference>
<dbReference type="PANTHER" id="PTHR13142:SF1">
    <property type="entry name" value="INNER CENTROMERE PROTEIN"/>
    <property type="match status" value="1"/>
</dbReference>
<dbReference type="InterPro" id="IPR005635">
    <property type="entry name" value="Inner_centromere_prot_ARK-bd"/>
</dbReference>
<keyword evidence="5" id="KW-0159">Chromosome partition</keyword>